<dbReference type="AlphaFoldDB" id="A0A9Q1BSP3"/>
<dbReference type="InterPro" id="IPR018378">
    <property type="entry name" value="C-type_lectin_CS"/>
</dbReference>
<dbReference type="InterPro" id="IPR050111">
    <property type="entry name" value="C-type_lectin/snaclec_domain"/>
</dbReference>
<organism evidence="3 4">
    <name type="scientific">Holothuria leucospilota</name>
    <name type="common">Black long sea cucumber</name>
    <name type="synonym">Mertensiothuria leucospilota</name>
    <dbReference type="NCBI Taxonomy" id="206669"/>
    <lineage>
        <taxon>Eukaryota</taxon>
        <taxon>Metazoa</taxon>
        <taxon>Echinodermata</taxon>
        <taxon>Eleutherozoa</taxon>
        <taxon>Echinozoa</taxon>
        <taxon>Holothuroidea</taxon>
        <taxon>Aspidochirotacea</taxon>
        <taxon>Aspidochirotida</taxon>
        <taxon>Holothuriidae</taxon>
        <taxon>Holothuria</taxon>
    </lineage>
</organism>
<comment type="caution">
    <text evidence="3">The sequence shown here is derived from an EMBL/GenBank/DDBJ whole genome shotgun (WGS) entry which is preliminary data.</text>
</comment>
<evidence type="ECO:0000256" key="1">
    <source>
        <dbReference type="ARBA" id="ARBA00023157"/>
    </source>
</evidence>
<accession>A0A9Q1BSP3</accession>
<dbReference type="Gene3D" id="3.10.100.10">
    <property type="entry name" value="Mannose-Binding Protein A, subunit A"/>
    <property type="match status" value="1"/>
</dbReference>
<dbReference type="CDD" id="cd00037">
    <property type="entry name" value="CLECT"/>
    <property type="match status" value="1"/>
</dbReference>
<gene>
    <name evidence="3" type="ORF">HOLleu_25183</name>
</gene>
<evidence type="ECO:0000313" key="3">
    <source>
        <dbReference type="EMBL" id="KAJ8031849.1"/>
    </source>
</evidence>
<protein>
    <submittedName>
        <fullName evidence="3">Perlucin</fullName>
    </submittedName>
</protein>
<evidence type="ECO:0000313" key="4">
    <source>
        <dbReference type="Proteomes" id="UP001152320"/>
    </source>
</evidence>
<dbReference type="Pfam" id="PF00059">
    <property type="entry name" value="Lectin_C"/>
    <property type="match status" value="1"/>
</dbReference>
<keyword evidence="4" id="KW-1185">Reference proteome</keyword>
<feature type="domain" description="C-type lectin" evidence="2">
    <location>
        <begin position="1"/>
        <end position="104"/>
    </location>
</feature>
<dbReference type="InterPro" id="IPR016186">
    <property type="entry name" value="C-type_lectin-like/link_sf"/>
</dbReference>
<keyword evidence="1" id="KW-1015">Disulfide bond</keyword>
<dbReference type="Proteomes" id="UP001152320">
    <property type="component" value="Chromosome 12"/>
</dbReference>
<dbReference type="SMART" id="SM00034">
    <property type="entry name" value="CLECT"/>
    <property type="match status" value="1"/>
</dbReference>
<dbReference type="SUPFAM" id="SSF56436">
    <property type="entry name" value="C-type lectin-like"/>
    <property type="match status" value="1"/>
</dbReference>
<dbReference type="OrthoDB" id="6133475at2759"/>
<dbReference type="PANTHER" id="PTHR22803">
    <property type="entry name" value="MANNOSE, PHOSPHOLIPASE, LECTIN RECEPTOR RELATED"/>
    <property type="match status" value="1"/>
</dbReference>
<dbReference type="PROSITE" id="PS00615">
    <property type="entry name" value="C_TYPE_LECTIN_1"/>
    <property type="match status" value="1"/>
</dbReference>
<dbReference type="EMBL" id="JAIZAY010000012">
    <property type="protein sequence ID" value="KAJ8031849.1"/>
    <property type="molecule type" value="Genomic_DNA"/>
</dbReference>
<name>A0A9Q1BSP3_HOLLE</name>
<dbReference type="PROSITE" id="PS50041">
    <property type="entry name" value="C_TYPE_LECTIN_2"/>
    <property type="match status" value="1"/>
</dbReference>
<reference evidence="3" key="1">
    <citation type="submission" date="2021-10" db="EMBL/GenBank/DDBJ databases">
        <title>Tropical sea cucumber genome reveals ecological adaptation and Cuvierian tubules defense mechanism.</title>
        <authorList>
            <person name="Chen T."/>
        </authorList>
    </citation>
    <scope>NUCLEOTIDE SEQUENCE</scope>
    <source>
        <strain evidence="3">Nanhai2018</strain>
        <tissue evidence="3">Muscle</tissue>
    </source>
</reference>
<sequence>MERCRSLVEGAHLVFIESDQENREVSRLAVEVSGQKTHWWIGLNDKDKENSWKWNDTPVNYTNWKNGEPNGNRTENCAEFRRWRKGNAMWNDWRCSSKAHFICEQDVKSEL</sequence>
<evidence type="ECO:0000259" key="2">
    <source>
        <dbReference type="PROSITE" id="PS50041"/>
    </source>
</evidence>
<dbReference type="InterPro" id="IPR001304">
    <property type="entry name" value="C-type_lectin-like"/>
</dbReference>
<dbReference type="InterPro" id="IPR016187">
    <property type="entry name" value="CTDL_fold"/>
</dbReference>
<proteinExistence type="predicted"/>